<name>A0A455U5V1_9GAMM</name>
<dbReference type="Proteomes" id="UP000320231">
    <property type="component" value="Chromosome"/>
</dbReference>
<protein>
    <recommendedName>
        <fullName evidence="1">PAS domain-containing protein</fullName>
    </recommendedName>
</protein>
<evidence type="ECO:0000313" key="2">
    <source>
        <dbReference type="EMBL" id="BBI58894.1"/>
    </source>
</evidence>
<dbReference type="InterPro" id="IPR035965">
    <property type="entry name" value="PAS-like_dom_sf"/>
</dbReference>
<dbReference type="AlphaFoldDB" id="A0A455U5V1"/>
<feature type="domain" description="PAS" evidence="1">
    <location>
        <begin position="25"/>
        <end position="50"/>
    </location>
</feature>
<dbReference type="Gene3D" id="3.30.450.20">
    <property type="entry name" value="PAS domain"/>
    <property type="match status" value="1"/>
</dbReference>
<dbReference type="NCBIfam" id="TIGR00229">
    <property type="entry name" value="sensory_box"/>
    <property type="match status" value="1"/>
</dbReference>
<sequence>MRNNQPVSQREIELKEDDFLVSRTDTKGRITYANPAFIDISGFEHAELMGAPHNLIRHPDMPPAAFANLWQTVQTGGNVARAG</sequence>
<dbReference type="Pfam" id="PF08447">
    <property type="entry name" value="PAS_3"/>
    <property type="match status" value="1"/>
</dbReference>
<dbReference type="InterPro" id="IPR013655">
    <property type="entry name" value="PAS_fold_3"/>
</dbReference>
<dbReference type="KEGG" id="hsr:HSBAA_02000"/>
<dbReference type="CDD" id="cd00130">
    <property type="entry name" value="PAS"/>
    <property type="match status" value="1"/>
</dbReference>
<proteinExistence type="predicted"/>
<accession>A0A455U5V1</accession>
<dbReference type="EMBL" id="AP019514">
    <property type="protein sequence ID" value="BBI58894.1"/>
    <property type="molecule type" value="Genomic_DNA"/>
</dbReference>
<organism evidence="2 3">
    <name type="scientific">Vreelandella sulfidaeris</name>
    <dbReference type="NCBI Taxonomy" id="115553"/>
    <lineage>
        <taxon>Bacteria</taxon>
        <taxon>Pseudomonadati</taxon>
        <taxon>Pseudomonadota</taxon>
        <taxon>Gammaproteobacteria</taxon>
        <taxon>Oceanospirillales</taxon>
        <taxon>Halomonadaceae</taxon>
        <taxon>Vreelandella</taxon>
    </lineage>
</organism>
<dbReference type="InterPro" id="IPR000014">
    <property type="entry name" value="PAS"/>
</dbReference>
<dbReference type="SUPFAM" id="SSF55785">
    <property type="entry name" value="PYP-like sensor domain (PAS domain)"/>
    <property type="match status" value="1"/>
</dbReference>
<reference evidence="2 3" key="1">
    <citation type="journal article" date="2019" name="Microbiol. Resour. Announc.">
        <title>Complete Genome Sequence of Halomonas sulfidaeris Strain Esulfide1 Isolated from a Metal Sulfide Rock at a Depth of 2,200 Meters, Obtained Using Nanopore Sequencing.</title>
        <authorList>
            <person name="Saito M."/>
            <person name="Nishigata A."/>
            <person name="Galipon J."/>
            <person name="Arakawa K."/>
        </authorList>
    </citation>
    <scope>NUCLEOTIDE SEQUENCE [LARGE SCALE GENOMIC DNA]</scope>
    <source>
        <strain evidence="2 3">ATCC BAA-803</strain>
    </source>
</reference>
<gene>
    <name evidence="2" type="ORF">HSBAA_02000</name>
</gene>
<evidence type="ECO:0000313" key="3">
    <source>
        <dbReference type="Proteomes" id="UP000320231"/>
    </source>
</evidence>
<evidence type="ECO:0000259" key="1">
    <source>
        <dbReference type="PROSITE" id="PS50112"/>
    </source>
</evidence>
<dbReference type="PROSITE" id="PS50112">
    <property type="entry name" value="PAS"/>
    <property type="match status" value="1"/>
</dbReference>